<evidence type="ECO:0000313" key="7">
    <source>
        <dbReference type="EMBL" id="KAI9251410.1"/>
    </source>
</evidence>
<dbReference type="SUPFAM" id="SSF53335">
    <property type="entry name" value="S-adenosyl-L-methionine-dependent methyltransferases"/>
    <property type="match status" value="1"/>
</dbReference>
<dbReference type="EMBL" id="JAIXMP010000030">
    <property type="protein sequence ID" value="KAI9251410.1"/>
    <property type="molecule type" value="Genomic_DNA"/>
</dbReference>
<dbReference type="Pfam" id="PF05175">
    <property type="entry name" value="MTS"/>
    <property type="match status" value="1"/>
</dbReference>
<keyword evidence="2 7" id="KW-0489">Methyltransferase</keyword>
<dbReference type="EC" id="2.1.1.297" evidence="1"/>
<organism evidence="7 8">
    <name type="scientific">Phascolomyces articulosus</name>
    <dbReference type="NCBI Taxonomy" id="60185"/>
    <lineage>
        <taxon>Eukaryota</taxon>
        <taxon>Fungi</taxon>
        <taxon>Fungi incertae sedis</taxon>
        <taxon>Mucoromycota</taxon>
        <taxon>Mucoromycotina</taxon>
        <taxon>Mucoromycetes</taxon>
        <taxon>Mucorales</taxon>
        <taxon>Lichtheimiaceae</taxon>
        <taxon>Phascolomyces</taxon>
    </lineage>
</organism>
<accession>A0AAD5K2M9</accession>
<proteinExistence type="predicted"/>
<protein>
    <recommendedName>
        <fullName evidence="1">peptide chain release factor N(5)-glutamine methyltransferase</fullName>
        <ecNumber evidence="1">2.1.1.297</ecNumber>
    </recommendedName>
</protein>
<reference evidence="7" key="2">
    <citation type="submission" date="2023-02" db="EMBL/GenBank/DDBJ databases">
        <authorList>
            <consortium name="DOE Joint Genome Institute"/>
            <person name="Mondo S.J."/>
            <person name="Chang Y."/>
            <person name="Wang Y."/>
            <person name="Ahrendt S."/>
            <person name="Andreopoulos W."/>
            <person name="Barry K."/>
            <person name="Beard J."/>
            <person name="Benny G.L."/>
            <person name="Blankenship S."/>
            <person name="Bonito G."/>
            <person name="Cuomo C."/>
            <person name="Desiro A."/>
            <person name="Gervers K.A."/>
            <person name="Hundley H."/>
            <person name="Kuo A."/>
            <person name="LaButti K."/>
            <person name="Lang B.F."/>
            <person name="Lipzen A."/>
            <person name="O'Donnell K."/>
            <person name="Pangilinan J."/>
            <person name="Reynolds N."/>
            <person name="Sandor L."/>
            <person name="Smith M.W."/>
            <person name="Tsang A."/>
            <person name="Grigoriev I.V."/>
            <person name="Stajich J.E."/>
            <person name="Spatafora J.W."/>
        </authorList>
    </citation>
    <scope>NUCLEOTIDE SEQUENCE</scope>
    <source>
        <strain evidence="7">RSA 2281</strain>
    </source>
</reference>
<evidence type="ECO:0000256" key="4">
    <source>
        <dbReference type="ARBA" id="ARBA00022691"/>
    </source>
</evidence>
<reference evidence="7" key="1">
    <citation type="journal article" date="2022" name="IScience">
        <title>Evolution of zygomycete secretomes and the origins of terrestrial fungal ecologies.</title>
        <authorList>
            <person name="Chang Y."/>
            <person name="Wang Y."/>
            <person name="Mondo S."/>
            <person name="Ahrendt S."/>
            <person name="Andreopoulos W."/>
            <person name="Barry K."/>
            <person name="Beard J."/>
            <person name="Benny G.L."/>
            <person name="Blankenship S."/>
            <person name="Bonito G."/>
            <person name="Cuomo C."/>
            <person name="Desiro A."/>
            <person name="Gervers K.A."/>
            <person name="Hundley H."/>
            <person name="Kuo A."/>
            <person name="LaButti K."/>
            <person name="Lang B.F."/>
            <person name="Lipzen A."/>
            <person name="O'Donnell K."/>
            <person name="Pangilinan J."/>
            <person name="Reynolds N."/>
            <person name="Sandor L."/>
            <person name="Smith M.E."/>
            <person name="Tsang A."/>
            <person name="Grigoriev I.V."/>
            <person name="Stajich J.E."/>
            <person name="Spatafora J.W."/>
        </authorList>
    </citation>
    <scope>NUCLEOTIDE SEQUENCE</scope>
    <source>
        <strain evidence="7">RSA 2281</strain>
    </source>
</reference>
<dbReference type="Proteomes" id="UP001209540">
    <property type="component" value="Unassembled WGS sequence"/>
</dbReference>
<dbReference type="PANTHER" id="PTHR18895:SF74">
    <property type="entry name" value="MTRF1L RELEASE FACTOR GLUTAMINE METHYLTRANSFERASE"/>
    <property type="match status" value="1"/>
</dbReference>
<dbReference type="InterPro" id="IPR050320">
    <property type="entry name" value="N5-glutamine_MTase"/>
</dbReference>
<evidence type="ECO:0000259" key="6">
    <source>
        <dbReference type="Pfam" id="PF05175"/>
    </source>
</evidence>
<gene>
    <name evidence="7" type="ORF">BDA99DRAFT_521796</name>
</gene>
<sequence length="306" mass="35784">MPRRLWRYQDARWIRQLLPAYDNDMSLAKRQLTWLKEKTQNPKILDHHVRDRAFRHKPLQYILGTQPFGELDIVTRPPTLIPRWETEEWVHRLIDILLPHLLLLKKNNKKTAPFRILDLCTGSGCIGLSLATQLPSCHIVAIDISKEAILLAQENYKINHAQVLQQNSMIEFKQLDIFAQNAMETMMLRDQSPFDLIVSNPPYVTMDEYQSLDPDVKEWEDPRALVANEQGMAIHQRIIELANNGLLLRSSQQEEEDRKIPRLVMEFGGTHQVKPLKQMIMKDKILFKDVQVWKDLADKDRVVIAM</sequence>
<evidence type="ECO:0000256" key="2">
    <source>
        <dbReference type="ARBA" id="ARBA00022603"/>
    </source>
</evidence>
<dbReference type="InterPro" id="IPR002052">
    <property type="entry name" value="DNA_methylase_N6_adenine_CS"/>
</dbReference>
<dbReference type="AlphaFoldDB" id="A0AAD5K2M9"/>
<dbReference type="InterPro" id="IPR007848">
    <property type="entry name" value="Small_mtfrase_dom"/>
</dbReference>
<evidence type="ECO:0000256" key="1">
    <source>
        <dbReference type="ARBA" id="ARBA00012771"/>
    </source>
</evidence>
<dbReference type="PANTHER" id="PTHR18895">
    <property type="entry name" value="HEMK METHYLTRANSFERASE"/>
    <property type="match status" value="1"/>
</dbReference>
<dbReference type="PROSITE" id="PS00092">
    <property type="entry name" value="N6_MTASE"/>
    <property type="match status" value="1"/>
</dbReference>
<dbReference type="GO" id="GO:0005739">
    <property type="term" value="C:mitochondrion"/>
    <property type="evidence" value="ECO:0007669"/>
    <property type="project" value="TreeGrafter"/>
</dbReference>
<dbReference type="GO" id="GO:0102559">
    <property type="term" value="F:peptide chain release factor N(5)-glutamine methyltransferase activity"/>
    <property type="evidence" value="ECO:0007669"/>
    <property type="project" value="UniProtKB-EC"/>
</dbReference>
<dbReference type="Gene3D" id="3.40.50.150">
    <property type="entry name" value="Vaccinia Virus protein VP39"/>
    <property type="match status" value="1"/>
</dbReference>
<evidence type="ECO:0000313" key="8">
    <source>
        <dbReference type="Proteomes" id="UP001209540"/>
    </source>
</evidence>
<comment type="caution">
    <text evidence="7">The sequence shown here is derived from an EMBL/GenBank/DDBJ whole genome shotgun (WGS) entry which is preliminary data.</text>
</comment>
<dbReference type="GO" id="GO:0032259">
    <property type="term" value="P:methylation"/>
    <property type="evidence" value="ECO:0007669"/>
    <property type="project" value="UniProtKB-KW"/>
</dbReference>
<keyword evidence="3" id="KW-0808">Transferase</keyword>
<dbReference type="NCBIfam" id="TIGR00536">
    <property type="entry name" value="hemK_fam"/>
    <property type="match status" value="1"/>
</dbReference>
<feature type="domain" description="Methyltransferase small" evidence="6">
    <location>
        <begin position="104"/>
        <end position="206"/>
    </location>
</feature>
<dbReference type="InterPro" id="IPR004556">
    <property type="entry name" value="HemK-like"/>
</dbReference>
<keyword evidence="4" id="KW-0949">S-adenosyl-L-methionine</keyword>
<comment type="catalytic activity">
    <reaction evidence="5">
        <text>L-glutaminyl-[peptide chain release factor] + S-adenosyl-L-methionine = N(5)-methyl-L-glutaminyl-[peptide chain release factor] + S-adenosyl-L-homocysteine + H(+)</text>
        <dbReference type="Rhea" id="RHEA:42896"/>
        <dbReference type="Rhea" id="RHEA-COMP:10271"/>
        <dbReference type="Rhea" id="RHEA-COMP:10272"/>
        <dbReference type="ChEBI" id="CHEBI:15378"/>
        <dbReference type="ChEBI" id="CHEBI:30011"/>
        <dbReference type="ChEBI" id="CHEBI:57856"/>
        <dbReference type="ChEBI" id="CHEBI:59789"/>
        <dbReference type="ChEBI" id="CHEBI:61891"/>
        <dbReference type="EC" id="2.1.1.297"/>
    </reaction>
</comment>
<evidence type="ECO:0000256" key="3">
    <source>
        <dbReference type="ARBA" id="ARBA00022679"/>
    </source>
</evidence>
<keyword evidence="8" id="KW-1185">Reference proteome</keyword>
<dbReference type="CDD" id="cd02440">
    <property type="entry name" value="AdoMet_MTases"/>
    <property type="match status" value="1"/>
</dbReference>
<dbReference type="InterPro" id="IPR029063">
    <property type="entry name" value="SAM-dependent_MTases_sf"/>
</dbReference>
<evidence type="ECO:0000256" key="5">
    <source>
        <dbReference type="ARBA" id="ARBA00048391"/>
    </source>
</evidence>
<name>A0AAD5K2M9_9FUNG</name>
<dbReference type="GO" id="GO:0003676">
    <property type="term" value="F:nucleic acid binding"/>
    <property type="evidence" value="ECO:0007669"/>
    <property type="project" value="InterPro"/>
</dbReference>